<organism evidence="1 2">
    <name type="scientific">Paenibacillus ferrarius</name>
    <dbReference type="NCBI Taxonomy" id="1469647"/>
    <lineage>
        <taxon>Bacteria</taxon>
        <taxon>Bacillati</taxon>
        <taxon>Bacillota</taxon>
        <taxon>Bacilli</taxon>
        <taxon>Bacillales</taxon>
        <taxon>Paenibacillaceae</taxon>
        <taxon>Paenibacillus</taxon>
    </lineage>
</organism>
<proteinExistence type="predicted"/>
<dbReference type="Proteomes" id="UP000190626">
    <property type="component" value="Unassembled WGS sequence"/>
</dbReference>
<reference evidence="2" key="1">
    <citation type="submission" date="2016-07" db="EMBL/GenBank/DDBJ databases">
        <authorList>
            <person name="Florea S."/>
            <person name="Webb J.S."/>
            <person name="Jaromczyk J."/>
            <person name="Schardl C.L."/>
        </authorList>
    </citation>
    <scope>NUCLEOTIDE SEQUENCE [LARGE SCALE GENOMIC DNA]</scope>
    <source>
        <strain evidence="2">CY1</strain>
    </source>
</reference>
<protein>
    <submittedName>
        <fullName evidence="1">Uncharacterized protein</fullName>
    </submittedName>
</protein>
<accession>A0A1V4HG19</accession>
<evidence type="ECO:0000313" key="1">
    <source>
        <dbReference type="EMBL" id="OPH53362.1"/>
    </source>
</evidence>
<gene>
    <name evidence="1" type="ORF">BC351_05700</name>
</gene>
<name>A0A1V4HG19_9BACL</name>
<keyword evidence="2" id="KW-1185">Reference proteome</keyword>
<dbReference type="EMBL" id="MBTG01000023">
    <property type="protein sequence ID" value="OPH53362.1"/>
    <property type="molecule type" value="Genomic_DNA"/>
</dbReference>
<dbReference type="OrthoDB" id="2678291at2"/>
<dbReference type="AlphaFoldDB" id="A0A1V4HG19"/>
<evidence type="ECO:0000313" key="2">
    <source>
        <dbReference type="Proteomes" id="UP000190626"/>
    </source>
</evidence>
<dbReference type="RefSeq" id="WP_079415399.1">
    <property type="nucleotide sequence ID" value="NZ_MBTG01000023.1"/>
</dbReference>
<comment type="caution">
    <text evidence="1">The sequence shown here is derived from an EMBL/GenBank/DDBJ whole genome shotgun (WGS) entry which is preliminary data.</text>
</comment>
<sequence length="161" mass="18314">MTNHRFADFQSLPTCEDEEAFQKEVHAEGYSGFRRILDGLTETIKAATDADIADIELTIATGRRLFPEPVHFSPSWECVWTELEATLAAKKHVLTTIEPANRTGEWQVIMDNPNVVQEVVCYPGLSFQDAAYLYAYFRPQLEKSEYIRLQKIQTVIQDIGG</sequence>